<feature type="domain" description="DUF7708" evidence="3">
    <location>
        <begin position="80"/>
        <end position="178"/>
    </location>
</feature>
<reference evidence="5 6" key="1">
    <citation type="submission" date="2020-03" db="EMBL/GenBank/DDBJ databases">
        <title>Draft Genome Sequence of Cudoniella acicularis.</title>
        <authorList>
            <person name="Buettner E."/>
            <person name="Kellner H."/>
        </authorList>
    </citation>
    <scope>NUCLEOTIDE SEQUENCE [LARGE SCALE GENOMIC DNA]</scope>
    <source>
        <strain evidence="5 6">DSM 108380</strain>
    </source>
</reference>
<evidence type="ECO:0000313" key="5">
    <source>
        <dbReference type="EMBL" id="KAF4633840.1"/>
    </source>
</evidence>
<evidence type="ECO:0000259" key="4">
    <source>
        <dbReference type="Pfam" id="PF24883"/>
    </source>
</evidence>
<sequence length="282" mass="33880">MNYIHSTWRTLRLSLRRRFEKLKRSLSEEDAHKFTSTELKDVWTAVRDIDSKQRKGQKAQNLHRIEPLLRGIEKYTKIASHHRDVFEALLSAYADIGTALPRFDRYKTTFNDNLEFQHALAVVYTGILDFHQRAYKFFRRRAWHVIFLSLWKNFGSRFESIIESLKKQRDFVDIEAASFDTVEAKESRKRLQDEIRHNQKQEQEMVEENEKYVETSQLQHSVAWLSTDEKTQERAYERALRRYDKTCQWVMNEPRWKSWIKDDLTNPYLWLDGKPGSGEPFL</sequence>
<organism evidence="5 6">
    <name type="scientific">Cudoniella acicularis</name>
    <dbReference type="NCBI Taxonomy" id="354080"/>
    <lineage>
        <taxon>Eukaryota</taxon>
        <taxon>Fungi</taxon>
        <taxon>Dikarya</taxon>
        <taxon>Ascomycota</taxon>
        <taxon>Pezizomycotina</taxon>
        <taxon>Leotiomycetes</taxon>
        <taxon>Helotiales</taxon>
        <taxon>Tricladiaceae</taxon>
        <taxon>Cudoniella</taxon>
    </lineage>
</organism>
<dbReference type="AlphaFoldDB" id="A0A8H4W6V5"/>
<accession>A0A8H4W6V5</accession>
<comment type="caution">
    <text evidence="5">The sequence shown here is derived from an EMBL/GenBank/DDBJ whole genome shotgun (WGS) entry which is preliminary data.</text>
</comment>
<keyword evidence="2" id="KW-0175">Coiled coil</keyword>
<feature type="coiled-coil region" evidence="2">
    <location>
        <begin position="184"/>
        <end position="218"/>
    </location>
</feature>
<protein>
    <submittedName>
        <fullName evidence="5">Uncharacterized protein</fullName>
    </submittedName>
</protein>
<evidence type="ECO:0000256" key="1">
    <source>
        <dbReference type="ARBA" id="ARBA00022737"/>
    </source>
</evidence>
<feature type="domain" description="Nephrocystin 3-like N-terminal" evidence="4">
    <location>
        <begin position="246"/>
        <end position="278"/>
    </location>
</feature>
<dbReference type="Proteomes" id="UP000566819">
    <property type="component" value="Unassembled WGS sequence"/>
</dbReference>
<name>A0A8H4W6V5_9HELO</name>
<dbReference type="PANTHER" id="PTHR10039:SF14">
    <property type="entry name" value="NACHT DOMAIN-CONTAINING PROTEIN"/>
    <property type="match status" value="1"/>
</dbReference>
<evidence type="ECO:0000256" key="2">
    <source>
        <dbReference type="SAM" id="Coils"/>
    </source>
</evidence>
<dbReference type="InterPro" id="IPR056125">
    <property type="entry name" value="DUF7708"/>
</dbReference>
<gene>
    <name evidence="5" type="ORF">G7Y89_g4270</name>
</gene>
<dbReference type="PANTHER" id="PTHR10039">
    <property type="entry name" value="AMELOGENIN"/>
    <property type="match status" value="1"/>
</dbReference>
<keyword evidence="1" id="KW-0677">Repeat</keyword>
<keyword evidence="6" id="KW-1185">Reference proteome</keyword>
<proteinExistence type="predicted"/>
<dbReference type="InterPro" id="IPR056884">
    <property type="entry name" value="NPHP3-like_N"/>
</dbReference>
<dbReference type="OrthoDB" id="7464126at2759"/>
<dbReference type="Pfam" id="PF24883">
    <property type="entry name" value="NPHP3_N"/>
    <property type="match status" value="1"/>
</dbReference>
<evidence type="ECO:0000259" key="3">
    <source>
        <dbReference type="Pfam" id="PF24809"/>
    </source>
</evidence>
<dbReference type="Pfam" id="PF24809">
    <property type="entry name" value="DUF7708"/>
    <property type="match status" value="1"/>
</dbReference>
<dbReference type="EMBL" id="JAAMPI010000228">
    <property type="protein sequence ID" value="KAF4633840.1"/>
    <property type="molecule type" value="Genomic_DNA"/>
</dbReference>
<evidence type="ECO:0000313" key="6">
    <source>
        <dbReference type="Proteomes" id="UP000566819"/>
    </source>
</evidence>